<evidence type="ECO:0000256" key="3">
    <source>
        <dbReference type="ARBA" id="ARBA00022679"/>
    </source>
</evidence>
<comment type="pathway">
    <text evidence="7">Cell wall biogenesis; peptidoglycan biosynthesis.</text>
</comment>
<keyword evidence="7" id="KW-0961">Cell wall biogenesis/degradation</keyword>
<dbReference type="HAMAP" id="MF_00038">
    <property type="entry name" value="MraY"/>
    <property type="match status" value="1"/>
</dbReference>
<feature type="transmembrane region" description="Helical" evidence="7">
    <location>
        <begin position="16"/>
        <end position="37"/>
    </location>
</feature>
<comment type="caution">
    <text evidence="10">The sequence shown here is derived from an EMBL/GenBank/DDBJ whole genome shotgun (WGS) entry which is preliminary data.</text>
</comment>
<keyword evidence="7" id="KW-0573">Peptidoglycan synthesis</keyword>
<keyword evidence="7" id="KW-0133">Cell shape</keyword>
<dbReference type="InterPro" id="IPR003524">
    <property type="entry name" value="PNAcMuramoyl-5peptid_Trfase"/>
</dbReference>
<keyword evidence="7" id="KW-0131">Cell cycle</keyword>
<feature type="transmembrane region" description="Helical" evidence="7">
    <location>
        <begin position="159"/>
        <end position="183"/>
    </location>
</feature>
<evidence type="ECO:0000313" key="11">
    <source>
        <dbReference type="Proteomes" id="UP000034207"/>
    </source>
</evidence>
<organism evidence="10 11">
    <name type="scientific">candidate division CPR2 bacterium GW2011_GWC2_39_10</name>
    <dbReference type="NCBI Taxonomy" id="1618345"/>
    <lineage>
        <taxon>Bacteria</taxon>
        <taxon>Bacteria division CPR2</taxon>
    </lineage>
</organism>
<evidence type="ECO:0000313" key="10">
    <source>
        <dbReference type="EMBL" id="KKQ94830.1"/>
    </source>
</evidence>
<dbReference type="EC" id="2.7.8.13" evidence="7 8"/>
<dbReference type="GO" id="GO:0008360">
    <property type="term" value="P:regulation of cell shape"/>
    <property type="evidence" value="ECO:0007669"/>
    <property type="project" value="UniProtKB-KW"/>
</dbReference>
<dbReference type="NCBIfam" id="TIGR00445">
    <property type="entry name" value="mraY"/>
    <property type="match status" value="1"/>
</dbReference>
<dbReference type="GO" id="GO:0008963">
    <property type="term" value="F:phospho-N-acetylmuramoyl-pentapeptide-transferase activity"/>
    <property type="evidence" value="ECO:0007669"/>
    <property type="project" value="UniProtKB-UniRule"/>
</dbReference>
<dbReference type="GO" id="GO:0009252">
    <property type="term" value="P:peptidoglycan biosynthetic process"/>
    <property type="evidence" value="ECO:0007669"/>
    <property type="project" value="UniProtKB-UniRule"/>
</dbReference>
<feature type="binding site" evidence="9">
    <location>
        <position position="250"/>
    </location>
    <ligand>
        <name>Mg(2+)</name>
        <dbReference type="ChEBI" id="CHEBI:18420"/>
    </ligand>
</feature>
<dbReference type="InterPro" id="IPR018480">
    <property type="entry name" value="PNAcMuramoyl-5peptid_Trfase_CS"/>
</dbReference>
<keyword evidence="6 7" id="KW-0472">Membrane</keyword>
<evidence type="ECO:0000256" key="4">
    <source>
        <dbReference type="ARBA" id="ARBA00022692"/>
    </source>
</evidence>
<dbReference type="GO" id="GO:0051992">
    <property type="term" value="F:UDP-N-acetylmuramoyl-L-alanyl-D-glutamyl-meso-2,6-diaminopimelyl-D-alanyl-D-alanine:undecaprenyl-phosphate transferase activity"/>
    <property type="evidence" value="ECO:0007669"/>
    <property type="project" value="RHEA"/>
</dbReference>
<dbReference type="PANTHER" id="PTHR22926">
    <property type="entry name" value="PHOSPHO-N-ACETYLMURAMOYL-PENTAPEPTIDE-TRANSFERASE"/>
    <property type="match status" value="1"/>
</dbReference>
<dbReference type="GO" id="GO:0005886">
    <property type="term" value="C:plasma membrane"/>
    <property type="evidence" value="ECO:0007669"/>
    <property type="project" value="UniProtKB-SubCell"/>
</dbReference>
<comment type="function">
    <text evidence="7">Catalyzes the initial step of the lipid cycle reactions in the biosynthesis of the cell wall peptidoglycan: transfers peptidoglycan precursor phospho-MurNAc-pentapeptide from UDP-MurNAc-pentapeptide onto the lipid carrier undecaprenyl phosphate, yielding undecaprenyl-pyrophosphoryl-MurNAc-pentapeptide, known as lipid I.</text>
</comment>
<evidence type="ECO:0000256" key="5">
    <source>
        <dbReference type="ARBA" id="ARBA00022989"/>
    </source>
</evidence>
<keyword evidence="7" id="KW-1003">Cell membrane</keyword>
<feature type="transmembrane region" description="Helical" evidence="7">
    <location>
        <begin position="137"/>
        <end position="153"/>
    </location>
</feature>
<keyword evidence="7 9" id="KW-0479">Metal-binding</keyword>
<dbReference type="CDD" id="cd06852">
    <property type="entry name" value="GT_MraY"/>
    <property type="match status" value="1"/>
</dbReference>
<keyword evidence="4 7" id="KW-0812">Transmembrane</keyword>
<evidence type="ECO:0000256" key="7">
    <source>
        <dbReference type="HAMAP-Rule" id="MF_00038"/>
    </source>
</evidence>
<feature type="binding site" evidence="9">
    <location>
        <position position="190"/>
    </location>
    <ligand>
        <name>Mg(2+)</name>
        <dbReference type="ChEBI" id="CHEBI:18420"/>
    </ligand>
</feature>
<evidence type="ECO:0000256" key="9">
    <source>
        <dbReference type="PIRSR" id="PIRSR600715-1"/>
    </source>
</evidence>
<keyword evidence="7 9" id="KW-0460">Magnesium</keyword>
<dbReference type="EMBL" id="LBVV01000007">
    <property type="protein sequence ID" value="KKQ94830.1"/>
    <property type="molecule type" value="Genomic_DNA"/>
</dbReference>
<dbReference type="GO" id="GO:0051301">
    <property type="term" value="P:cell division"/>
    <property type="evidence" value="ECO:0007669"/>
    <property type="project" value="UniProtKB-KW"/>
</dbReference>
<keyword evidence="3 7" id="KW-0808">Transferase</keyword>
<dbReference type="Proteomes" id="UP000034207">
    <property type="component" value="Unassembled WGS sequence"/>
</dbReference>
<name>A0A0G0M395_UNCC2</name>
<dbReference type="PATRIC" id="fig|1618345.3.peg.456"/>
<reference evidence="10 11" key="1">
    <citation type="journal article" date="2015" name="Nature">
        <title>rRNA introns, odd ribosomes, and small enigmatic genomes across a large radiation of phyla.</title>
        <authorList>
            <person name="Brown C.T."/>
            <person name="Hug L.A."/>
            <person name="Thomas B.C."/>
            <person name="Sharon I."/>
            <person name="Castelle C.J."/>
            <person name="Singh A."/>
            <person name="Wilkins M.J."/>
            <person name="Williams K.H."/>
            <person name="Banfield J.F."/>
        </authorList>
    </citation>
    <scope>NUCLEOTIDE SEQUENCE [LARGE SCALE GENOMIC DNA]</scope>
</reference>
<keyword evidence="7" id="KW-0132">Cell division</keyword>
<evidence type="ECO:0000256" key="8">
    <source>
        <dbReference type="NCBIfam" id="TIGR00445"/>
    </source>
</evidence>
<sequence>MQIDQFFLERFLRAGLAAFVTFSLSISLTPLFTYFAYKNEWWKKVKDTAWIGGGKEKAPIFHKLHAKKHERNIPTMAGILIWIPVAVFTLIFNLSRQQTWLPLFVLVAVGILGLVDDYININSENGGIAGIKSRVKMTWLLILSLAGGIWFHFNLGKEFLAIPFLGNFNMGLLYVPLFMLVVVSAANAVNITDGLDGLSGGLLIFAFGAYTVIAMLQGYFGIAIFCASVVGAMLSYTWFNIYPARFFMGDTGAVALGATLGVIAMFTDTVFLLPIIASVFVFETLSVIIQLFSRKFLGKKVFLSTPIHHHFEAKGWPEPKVTMRFWVIGAVSAVTGIILYLFENIS</sequence>
<dbReference type="UniPathway" id="UPA00219"/>
<evidence type="ECO:0000256" key="2">
    <source>
        <dbReference type="ARBA" id="ARBA00005583"/>
    </source>
</evidence>
<keyword evidence="5 7" id="KW-1133">Transmembrane helix</keyword>
<feature type="transmembrane region" description="Helical" evidence="7">
    <location>
        <begin position="323"/>
        <end position="342"/>
    </location>
</feature>
<comment type="cofactor">
    <cofactor evidence="7 9">
        <name>Mg(2+)</name>
        <dbReference type="ChEBI" id="CHEBI:18420"/>
    </cofactor>
</comment>
<comment type="similarity">
    <text evidence="2 7">Belongs to the glycosyltransferase 4 family. MraY subfamily.</text>
</comment>
<comment type="subcellular location">
    <subcellularLocation>
        <location evidence="7">Cell membrane</location>
        <topology evidence="7">Multi-pass membrane protein</topology>
    </subcellularLocation>
    <subcellularLocation>
        <location evidence="1">Membrane</location>
        <topology evidence="1">Multi-pass membrane protein</topology>
    </subcellularLocation>
</comment>
<feature type="transmembrane region" description="Helical" evidence="7">
    <location>
        <begin position="73"/>
        <end position="94"/>
    </location>
</feature>
<dbReference type="GO" id="GO:0046872">
    <property type="term" value="F:metal ion binding"/>
    <property type="evidence" value="ECO:0007669"/>
    <property type="project" value="UniProtKB-KW"/>
</dbReference>
<feature type="transmembrane region" description="Helical" evidence="7">
    <location>
        <begin position="272"/>
        <end position="292"/>
    </location>
</feature>
<evidence type="ECO:0000256" key="1">
    <source>
        <dbReference type="ARBA" id="ARBA00004141"/>
    </source>
</evidence>
<accession>A0A0G0M395</accession>
<evidence type="ECO:0000256" key="6">
    <source>
        <dbReference type="ARBA" id="ARBA00023136"/>
    </source>
</evidence>
<gene>
    <name evidence="7" type="primary">mraY</name>
    <name evidence="10" type="ORF">UT18_C0007G0086</name>
</gene>
<dbReference type="Pfam" id="PF00953">
    <property type="entry name" value="Glycos_transf_4"/>
    <property type="match status" value="1"/>
</dbReference>
<feature type="transmembrane region" description="Helical" evidence="7">
    <location>
        <begin position="219"/>
        <end position="239"/>
    </location>
</feature>
<protein>
    <recommendedName>
        <fullName evidence="7 8">Phospho-N-acetylmuramoyl-pentapeptide-transferase</fullName>
        <ecNumber evidence="7 8">2.7.8.13</ecNumber>
    </recommendedName>
    <alternativeName>
        <fullName evidence="7">UDP-MurNAc-pentapeptide phosphotransferase</fullName>
    </alternativeName>
</protein>
<dbReference type="PROSITE" id="PS01348">
    <property type="entry name" value="MRAY_2"/>
    <property type="match status" value="1"/>
</dbReference>
<dbReference type="PANTHER" id="PTHR22926:SF5">
    <property type="entry name" value="PHOSPHO-N-ACETYLMURAMOYL-PENTAPEPTIDE-TRANSFERASE HOMOLOG"/>
    <property type="match status" value="1"/>
</dbReference>
<proteinExistence type="inferred from homology"/>
<feature type="transmembrane region" description="Helical" evidence="7">
    <location>
        <begin position="195"/>
        <end position="213"/>
    </location>
</feature>
<dbReference type="STRING" id="1618345.UT18_C0007G0086"/>
<dbReference type="AlphaFoldDB" id="A0A0G0M395"/>
<feature type="transmembrane region" description="Helical" evidence="7">
    <location>
        <begin position="100"/>
        <end position="116"/>
    </location>
</feature>
<dbReference type="GO" id="GO:0071555">
    <property type="term" value="P:cell wall organization"/>
    <property type="evidence" value="ECO:0007669"/>
    <property type="project" value="UniProtKB-KW"/>
</dbReference>
<dbReference type="InterPro" id="IPR000715">
    <property type="entry name" value="Glycosyl_transferase_4"/>
</dbReference>
<comment type="catalytic activity">
    <reaction evidence="7">
        <text>UDP-N-acetyl-alpha-D-muramoyl-L-alanyl-gamma-D-glutamyl-meso-2,6-diaminopimeloyl-D-alanyl-D-alanine + di-trans,octa-cis-undecaprenyl phosphate = di-trans,octa-cis-undecaprenyl diphospho-N-acetyl-alpha-D-muramoyl-L-alanyl-D-glutamyl-meso-2,6-diaminopimeloyl-D-alanyl-D-alanine + UMP</text>
        <dbReference type="Rhea" id="RHEA:28386"/>
        <dbReference type="ChEBI" id="CHEBI:57865"/>
        <dbReference type="ChEBI" id="CHEBI:60392"/>
        <dbReference type="ChEBI" id="CHEBI:61386"/>
        <dbReference type="ChEBI" id="CHEBI:61387"/>
        <dbReference type="EC" id="2.7.8.13"/>
    </reaction>
</comment>